<keyword evidence="3" id="KW-1185">Reference proteome</keyword>
<proteinExistence type="predicted"/>
<dbReference type="HOGENOM" id="CLU_1875645_0_0_1"/>
<name>H0ESC9_GLAL7</name>
<feature type="region of interest" description="Disordered" evidence="1">
    <location>
        <begin position="97"/>
        <end position="136"/>
    </location>
</feature>
<feature type="compositionally biased region" description="Basic residues" evidence="1">
    <location>
        <begin position="119"/>
        <end position="136"/>
    </location>
</feature>
<dbReference type="InParanoid" id="H0ESC9"/>
<dbReference type="EMBL" id="AGUE01000144">
    <property type="protein sequence ID" value="EHK98524.1"/>
    <property type="molecule type" value="Genomic_DNA"/>
</dbReference>
<evidence type="ECO:0000313" key="2">
    <source>
        <dbReference type="EMBL" id="EHK98524.1"/>
    </source>
</evidence>
<accession>H0ESC9</accession>
<dbReference type="Proteomes" id="UP000005446">
    <property type="component" value="Unassembled WGS sequence"/>
</dbReference>
<protein>
    <submittedName>
        <fullName evidence="2">Uncharacterized protein</fullName>
    </submittedName>
</protein>
<feature type="compositionally biased region" description="Low complexity" evidence="1">
    <location>
        <begin position="29"/>
        <end position="38"/>
    </location>
</feature>
<dbReference type="OrthoDB" id="10633601at2759"/>
<comment type="caution">
    <text evidence="2">The sequence shown here is derived from an EMBL/GenBank/DDBJ whole genome shotgun (WGS) entry which is preliminary data.</text>
</comment>
<evidence type="ECO:0000256" key="1">
    <source>
        <dbReference type="SAM" id="MobiDB-lite"/>
    </source>
</evidence>
<feature type="compositionally biased region" description="Basic and acidic residues" evidence="1">
    <location>
        <begin position="97"/>
        <end position="112"/>
    </location>
</feature>
<reference evidence="2 3" key="1">
    <citation type="journal article" date="2012" name="Eukaryot. Cell">
        <title>Genome sequence of the fungus Glarea lozoyensis: the first genome sequence of a species from the Helotiaceae family.</title>
        <authorList>
            <person name="Youssar L."/>
            <person name="Gruening B.A."/>
            <person name="Erxleben A."/>
            <person name="Guenther S."/>
            <person name="Huettel W."/>
        </authorList>
    </citation>
    <scope>NUCLEOTIDE SEQUENCE [LARGE SCALE GENOMIC DNA]</scope>
    <source>
        <strain evidence="3">ATCC 74030 / MF5533</strain>
    </source>
</reference>
<evidence type="ECO:0000313" key="3">
    <source>
        <dbReference type="Proteomes" id="UP000005446"/>
    </source>
</evidence>
<feature type="region of interest" description="Disordered" evidence="1">
    <location>
        <begin position="1"/>
        <end position="49"/>
    </location>
</feature>
<feature type="compositionally biased region" description="Low complexity" evidence="1">
    <location>
        <begin position="1"/>
        <end position="13"/>
    </location>
</feature>
<sequence length="136" mass="15511">MASSSPPNIASSPRLYSSTGSPVLRVRRTTTPTITSSPPSTPPAARNKRIKNVAQETKEWVIDYATEHGLGNTLTADQRNFYHVNQLAAHEHHTIRNREKLNHNTNEFDTHRNPQSNSRKTKRTKRLPPLRRRLDI</sequence>
<organism evidence="2 3">
    <name type="scientific">Glarea lozoyensis (strain ATCC 74030 / MF5533)</name>
    <dbReference type="NCBI Taxonomy" id="1104152"/>
    <lineage>
        <taxon>Eukaryota</taxon>
        <taxon>Fungi</taxon>
        <taxon>Dikarya</taxon>
        <taxon>Ascomycota</taxon>
        <taxon>Pezizomycotina</taxon>
        <taxon>Leotiomycetes</taxon>
        <taxon>Helotiales</taxon>
        <taxon>Helotiaceae</taxon>
        <taxon>Glarea</taxon>
    </lineage>
</organism>
<dbReference type="AlphaFoldDB" id="H0ESC9"/>
<gene>
    <name evidence="2" type="ORF">M7I_5608</name>
</gene>